<dbReference type="InterPro" id="IPR010065">
    <property type="entry name" value="AA_ABC_transptr_permease_3TM"/>
</dbReference>
<evidence type="ECO:0000256" key="5">
    <source>
        <dbReference type="ARBA" id="ARBA00022692"/>
    </source>
</evidence>
<proteinExistence type="inferred from homology"/>
<dbReference type="FunFam" id="1.10.3720.10:FF:000006">
    <property type="entry name" value="Glutamate/aspartate ABC transporter, permease protein GltK"/>
    <property type="match status" value="1"/>
</dbReference>
<keyword evidence="4" id="KW-0533">Nickel</keyword>
<keyword evidence="9 10" id="KW-0472">Membrane</keyword>
<dbReference type="GO" id="GO:0015675">
    <property type="term" value="P:nickel cation transport"/>
    <property type="evidence" value="ECO:0007669"/>
    <property type="project" value="UniProtKB-KW"/>
</dbReference>
<dbReference type="GO" id="GO:0015184">
    <property type="term" value="F:L-cystine transmembrane transporter activity"/>
    <property type="evidence" value="ECO:0007669"/>
    <property type="project" value="TreeGrafter"/>
</dbReference>
<evidence type="ECO:0000256" key="3">
    <source>
        <dbReference type="ARBA" id="ARBA00022475"/>
    </source>
</evidence>
<dbReference type="Gene3D" id="1.10.3720.10">
    <property type="entry name" value="MetI-like"/>
    <property type="match status" value="1"/>
</dbReference>
<evidence type="ECO:0000256" key="2">
    <source>
        <dbReference type="ARBA" id="ARBA00022448"/>
    </source>
</evidence>
<dbReference type="InterPro" id="IPR043429">
    <property type="entry name" value="ArtM/GltK/GlnP/TcyL/YhdX-like"/>
</dbReference>
<keyword evidence="3" id="KW-1003">Cell membrane</keyword>
<keyword evidence="8" id="KW-0406">Ion transport</keyword>
<dbReference type="PANTHER" id="PTHR30614:SF0">
    <property type="entry name" value="L-CYSTINE TRANSPORT SYSTEM PERMEASE PROTEIN TCYL"/>
    <property type="match status" value="1"/>
</dbReference>
<evidence type="ECO:0000256" key="8">
    <source>
        <dbReference type="ARBA" id="ARBA00023112"/>
    </source>
</evidence>
<feature type="transmembrane region" description="Helical" evidence="10">
    <location>
        <begin position="188"/>
        <end position="209"/>
    </location>
</feature>
<dbReference type="OrthoDB" id="9805999at2"/>
<evidence type="ECO:0000259" key="11">
    <source>
        <dbReference type="PROSITE" id="PS50928"/>
    </source>
</evidence>
<dbReference type="InterPro" id="IPR000515">
    <property type="entry name" value="MetI-like"/>
</dbReference>
<evidence type="ECO:0000256" key="7">
    <source>
        <dbReference type="ARBA" id="ARBA00022989"/>
    </source>
</evidence>
<dbReference type="Pfam" id="PF00528">
    <property type="entry name" value="BPD_transp_1"/>
    <property type="match status" value="1"/>
</dbReference>
<comment type="similarity">
    <text evidence="10">Belongs to the binding-protein-dependent transport system permease family.</text>
</comment>
<evidence type="ECO:0000256" key="4">
    <source>
        <dbReference type="ARBA" id="ARBA00022596"/>
    </source>
</evidence>
<keyword evidence="8" id="KW-0921">Nickel transport</keyword>
<evidence type="ECO:0000256" key="10">
    <source>
        <dbReference type="RuleBase" id="RU363032"/>
    </source>
</evidence>
<feature type="transmembrane region" description="Helical" evidence="10">
    <location>
        <begin position="56"/>
        <end position="78"/>
    </location>
</feature>
<keyword evidence="7 10" id="KW-1133">Transmembrane helix</keyword>
<name>A0A3A0W7G8_STAGA</name>
<dbReference type="EMBL" id="QYJN01000001">
    <property type="protein sequence ID" value="RIP37018.1"/>
    <property type="molecule type" value="Genomic_DNA"/>
</dbReference>
<accession>A0A3A0W7G8</accession>
<evidence type="ECO:0000313" key="12">
    <source>
        <dbReference type="EMBL" id="RIP37018.1"/>
    </source>
</evidence>
<evidence type="ECO:0000256" key="9">
    <source>
        <dbReference type="ARBA" id="ARBA00023136"/>
    </source>
</evidence>
<comment type="subcellular location">
    <subcellularLocation>
        <location evidence="1 10">Cell membrane</location>
        <topology evidence="1 10">Multi-pass membrane protein</topology>
    </subcellularLocation>
</comment>
<keyword evidence="6" id="KW-0029">Amino-acid transport</keyword>
<organism evidence="12 13">
    <name type="scientific">Staphylococcus gallinarum</name>
    <dbReference type="NCBI Taxonomy" id="1293"/>
    <lineage>
        <taxon>Bacteria</taxon>
        <taxon>Bacillati</taxon>
        <taxon>Bacillota</taxon>
        <taxon>Bacilli</taxon>
        <taxon>Bacillales</taxon>
        <taxon>Staphylococcaceae</taxon>
        <taxon>Staphylococcus</taxon>
    </lineage>
</organism>
<feature type="domain" description="ABC transmembrane type-1" evidence="11">
    <location>
        <begin position="19"/>
        <end position="210"/>
    </location>
</feature>
<gene>
    <name evidence="12" type="ORF">BUZ14_00290</name>
</gene>
<dbReference type="RefSeq" id="WP_119483833.1">
    <property type="nucleotide sequence ID" value="NZ_QYJN01000001.1"/>
</dbReference>
<dbReference type="NCBIfam" id="TIGR01726">
    <property type="entry name" value="HEQRo_perm_3TM"/>
    <property type="match status" value="1"/>
</dbReference>
<dbReference type="InterPro" id="IPR035906">
    <property type="entry name" value="MetI-like_sf"/>
</dbReference>
<evidence type="ECO:0000256" key="1">
    <source>
        <dbReference type="ARBA" id="ARBA00004651"/>
    </source>
</evidence>
<dbReference type="GO" id="GO:0043190">
    <property type="term" value="C:ATP-binding cassette (ABC) transporter complex"/>
    <property type="evidence" value="ECO:0007669"/>
    <property type="project" value="InterPro"/>
</dbReference>
<evidence type="ECO:0000313" key="13">
    <source>
        <dbReference type="Proteomes" id="UP000265541"/>
    </source>
</evidence>
<dbReference type="PANTHER" id="PTHR30614">
    <property type="entry name" value="MEMBRANE COMPONENT OF AMINO ACID ABC TRANSPORTER"/>
    <property type="match status" value="1"/>
</dbReference>
<protein>
    <submittedName>
        <fullName evidence="12">Amino acid ABC transporter permease</fullName>
    </submittedName>
</protein>
<dbReference type="Proteomes" id="UP000265541">
    <property type="component" value="Unassembled WGS sequence"/>
</dbReference>
<reference evidence="12 13" key="1">
    <citation type="journal article" date="2016" name="Front. Microbiol.">
        <title>Comprehensive Phylogenetic Analysis of Bovine Non-aureus Staphylococci Species Based on Whole-Genome Sequencing.</title>
        <authorList>
            <person name="Naushad S."/>
            <person name="Barkema H.W."/>
            <person name="Luby C."/>
            <person name="Condas L.A."/>
            <person name="Nobrega D.B."/>
            <person name="Carson D.A."/>
            <person name="De Buck J."/>
        </authorList>
    </citation>
    <scope>NUCLEOTIDE SEQUENCE [LARGE SCALE GENOMIC DNA]</scope>
    <source>
        <strain evidence="12 13">SNUC 4781</strain>
    </source>
</reference>
<dbReference type="AlphaFoldDB" id="A0A3A0W7G8"/>
<dbReference type="SUPFAM" id="SSF161098">
    <property type="entry name" value="MetI-like"/>
    <property type="match status" value="1"/>
</dbReference>
<feature type="transmembrane region" description="Helical" evidence="10">
    <location>
        <begin position="21"/>
        <end position="44"/>
    </location>
</feature>
<dbReference type="PROSITE" id="PS50928">
    <property type="entry name" value="ABC_TM1"/>
    <property type="match status" value="1"/>
</dbReference>
<evidence type="ECO:0000256" key="6">
    <source>
        <dbReference type="ARBA" id="ARBA00022970"/>
    </source>
</evidence>
<comment type="caution">
    <text evidence="12">The sequence shown here is derived from an EMBL/GenBank/DDBJ whole genome shotgun (WGS) entry which is preliminary data.</text>
</comment>
<dbReference type="CDD" id="cd06261">
    <property type="entry name" value="TM_PBP2"/>
    <property type="match status" value="1"/>
</dbReference>
<sequence>MDFDPIYFLESFPKILPFLPITLYLATISLVISIVGGLVLALILKANIPVIKQLALLYISFFRSIPSLVQLFLIYYGLPQLIPDMKVIDALTAAIIGLSVKNSAYLAEIFRAAISSVDKGQFEAAHSIGMSKARTYFSIVLPQATKNAIPATGNIFVGLIKETSLVFTLGVTEIFAKSKLLASASYKFLETFLAVAIVYWLITIIFSYLQNILEKRINRPYEK</sequence>
<keyword evidence="2 10" id="KW-0813">Transport</keyword>
<keyword evidence="5 10" id="KW-0812">Transmembrane</keyword>